<evidence type="ECO:0000259" key="1">
    <source>
        <dbReference type="PROSITE" id="PS51462"/>
    </source>
</evidence>
<dbReference type="SUPFAM" id="SSF55811">
    <property type="entry name" value="Nudix"/>
    <property type="match status" value="1"/>
</dbReference>
<name>A0A943DC61_9FIRM</name>
<dbReference type="InterPro" id="IPR000086">
    <property type="entry name" value="NUDIX_hydrolase_dom"/>
</dbReference>
<reference evidence="2" key="1">
    <citation type="submission" date="2021-02" db="EMBL/GenBank/DDBJ databases">
        <title>Infant gut strain persistence is associated with maternal origin, phylogeny, and functional potential including surface adhesion and iron acquisition.</title>
        <authorList>
            <person name="Lou Y.C."/>
        </authorList>
    </citation>
    <scope>NUCLEOTIDE SEQUENCE</scope>
    <source>
        <strain evidence="2">L3_101_000M1_dasL3_101_000M1_concoct_87</strain>
    </source>
</reference>
<gene>
    <name evidence="2" type="ORF">KHY36_09400</name>
</gene>
<dbReference type="AlphaFoldDB" id="A0A943DC61"/>
<dbReference type="Gene3D" id="3.90.79.10">
    <property type="entry name" value="Nucleoside Triphosphate Pyrophosphohydrolase"/>
    <property type="match status" value="1"/>
</dbReference>
<dbReference type="PANTHER" id="PTHR10885:SF20">
    <property type="entry name" value="NUDIX HYDROLASE DOMAIN-CONTAINING PROTEIN"/>
    <property type="match status" value="1"/>
</dbReference>
<dbReference type="Pfam" id="PF00293">
    <property type="entry name" value="NUDIX"/>
    <property type="match status" value="1"/>
</dbReference>
<dbReference type="Proteomes" id="UP000759273">
    <property type="component" value="Unassembled WGS sequence"/>
</dbReference>
<dbReference type="InterPro" id="IPR015797">
    <property type="entry name" value="NUDIX_hydrolase-like_dom_sf"/>
</dbReference>
<dbReference type="GO" id="GO:0009240">
    <property type="term" value="P:isopentenyl diphosphate biosynthetic process"/>
    <property type="evidence" value="ECO:0007669"/>
    <property type="project" value="TreeGrafter"/>
</dbReference>
<evidence type="ECO:0000313" key="3">
    <source>
        <dbReference type="Proteomes" id="UP000759273"/>
    </source>
</evidence>
<proteinExistence type="predicted"/>
<dbReference type="PROSITE" id="PS51462">
    <property type="entry name" value="NUDIX"/>
    <property type="match status" value="1"/>
</dbReference>
<feature type="domain" description="Nudix hydrolase" evidence="1">
    <location>
        <begin position="29"/>
        <end position="173"/>
    </location>
</feature>
<protein>
    <submittedName>
        <fullName evidence="2">NUDIX domain-containing protein</fullName>
    </submittedName>
</protein>
<comment type="caution">
    <text evidence="2">The sequence shown here is derived from an EMBL/GenBank/DDBJ whole genome shotgun (WGS) entry which is preliminary data.</text>
</comment>
<sequence>MPEMLDIVDENGVPTGRSVPRTVAHAEGLRHRTSHVWIVRKKNGAVQVLLQMRCAAKDSYPGCYDISSAGHIPAGDEFVGSALRELREELGVDARAEDLHECGLRRFRFEAEFHGKPFKDNQVSKVFCLWLDKEAEDFNVQKSEIDYVKWFDLDEAIRAVDEGTIPNCIFPEELGMVKEFVQKASPLGEAGCEAD</sequence>
<evidence type="ECO:0000313" key="2">
    <source>
        <dbReference type="EMBL" id="MBS5332730.1"/>
    </source>
</evidence>
<dbReference type="PANTHER" id="PTHR10885">
    <property type="entry name" value="ISOPENTENYL-DIPHOSPHATE DELTA-ISOMERASE"/>
    <property type="match status" value="1"/>
</dbReference>
<dbReference type="CDD" id="cd04692">
    <property type="entry name" value="NUDIX_Hydrolase"/>
    <property type="match status" value="1"/>
</dbReference>
<dbReference type="GO" id="GO:0005737">
    <property type="term" value="C:cytoplasm"/>
    <property type="evidence" value="ECO:0007669"/>
    <property type="project" value="TreeGrafter"/>
</dbReference>
<organism evidence="2 3">
    <name type="scientific">Subdoligranulum variabile</name>
    <dbReference type="NCBI Taxonomy" id="214851"/>
    <lineage>
        <taxon>Bacteria</taxon>
        <taxon>Bacillati</taxon>
        <taxon>Bacillota</taxon>
        <taxon>Clostridia</taxon>
        <taxon>Eubacteriales</taxon>
        <taxon>Oscillospiraceae</taxon>
        <taxon>Subdoligranulum</taxon>
    </lineage>
</organism>
<accession>A0A943DC61</accession>
<dbReference type="EMBL" id="JAGZGG010000021">
    <property type="protein sequence ID" value="MBS5332730.1"/>
    <property type="molecule type" value="Genomic_DNA"/>
</dbReference>
<dbReference type="GO" id="GO:0004452">
    <property type="term" value="F:isopentenyl-diphosphate delta-isomerase activity"/>
    <property type="evidence" value="ECO:0007669"/>
    <property type="project" value="TreeGrafter"/>
</dbReference>